<gene>
    <name evidence="3" type="ORF">Dda_0154</name>
</gene>
<feature type="transmembrane region" description="Helical" evidence="2">
    <location>
        <begin position="270"/>
        <end position="292"/>
    </location>
</feature>
<dbReference type="EMBL" id="JAQGDS010000001">
    <property type="protein sequence ID" value="KAJ6264015.1"/>
    <property type="molecule type" value="Genomic_DNA"/>
</dbReference>
<reference evidence="3" key="1">
    <citation type="submission" date="2023-01" db="EMBL/GenBank/DDBJ databases">
        <title>The chitinases involved in constricting ring structure development in the nematode-trapping fungus Drechslerella dactyloides.</title>
        <authorList>
            <person name="Wang R."/>
            <person name="Zhang L."/>
            <person name="Tang P."/>
            <person name="Li S."/>
            <person name="Liang L."/>
        </authorList>
    </citation>
    <scope>NUCLEOTIDE SEQUENCE</scope>
    <source>
        <strain evidence="3">YMF1.00031</strain>
    </source>
</reference>
<evidence type="ECO:0000256" key="1">
    <source>
        <dbReference type="SAM" id="MobiDB-lite"/>
    </source>
</evidence>
<comment type="caution">
    <text evidence="3">The sequence shown here is derived from an EMBL/GenBank/DDBJ whole genome shotgun (WGS) entry which is preliminary data.</text>
</comment>
<keyword evidence="2" id="KW-0472">Membrane</keyword>
<dbReference type="AlphaFoldDB" id="A0AAD6J651"/>
<sequence length="316" mass="34451">MSSGILPRRNRKPHDSDLADDPSSSATEENYPHSTPSSTPEMITFSQSIVYITHTSYRTAGIITVTRISTAKRPKSVADRFGTAGENSEEGATHTITKSRVVTEPPVTVTERPQVTVHITERSSTKTDWDALETLKVKRTIWYITGTNPDAIDYGPFSSVSMIKTIVPRTTVYFTNITSVVLKSGREGDSRKRSAEPTLVNSSASDPTALQVQTITGISASLYASTYTPSTVTLADKTEWALPSPEPTVREPACLTTLAPQSCNTGGSAAVISIVLYCLIFFALGAIFGLIAPDMKGMIKEWWCKLMRRKRVGQHS</sequence>
<name>A0AAD6J651_DREDA</name>
<protein>
    <submittedName>
        <fullName evidence="3">Uncharacterized protein</fullName>
    </submittedName>
</protein>
<evidence type="ECO:0000313" key="4">
    <source>
        <dbReference type="Proteomes" id="UP001221413"/>
    </source>
</evidence>
<organism evidence="3 4">
    <name type="scientific">Drechslerella dactyloides</name>
    <name type="common">Nematode-trapping fungus</name>
    <name type="synonym">Arthrobotrys dactyloides</name>
    <dbReference type="NCBI Taxonomy" id="74499"/>
    <lineage>
        <taxon>Eukaryota</taxon>
        <taxon>Fungi</taxon>
        <taxon>Dikarya</taxon>
        <taxon>Ascomycota</taxon>
        <taxon>Pezizomycotina</taxon>
        <taxon>Orbiliomycetes</taxon>
        <taxon>Orbiliales</taxon>
        <taxon>Orbiliaceae</taxon>
        <taxon>Drechslerella</taxon>
    </lineage>
</organism>
<keyword evidence="2" id="KW-1133">Transmembrane helix</keyword>
<keyword evidence="4" id="KW-1185">Reference proteome</keyword>
<proteinExistence type="predicted"/>
<accession>A0AAD6J651</accession>
<evidence type="ECO:0000256" key="2">
    <source>
        <dbReference type="SAM" id="Phobius"/>
    </source>
</evidence>
<keyword evidence="2" id="KW-0812">Transmembrane</keyword>
<feature type="region of interest" description="Disordered" evidence="1">
    <location>
        <begin position="1"/>
        <end position="40"/>
    </location>
</feature>
<evidence type="ECO:0000313" key="3">
    <source>
        <dbReference type="EMBL" id="KAJ6264015.1"/>
    </source>
</evidence>
<dbReference type="Proteomes" id="UP001221413">
    <property type="component" value="Unassembled WGS sequence"/>
</dbReference>